<dbReference type="STRING" id="413882.AAW51_0298"/>
<dbReference type="GO" id="GO:0044718">
    <property type="term" value="P:siderophore transmembrane transport"/>
    <property type="evidence" value="ECO:0007669"/>
    <property type="project" value="TreeGrafter"/>
</dbReference>
<dbReference type="PROSITE" id="PS52016">
    <property type="entry name" value="TONB_DEPENDENT_REC_3"/>
    <property type="match status" value="1"/>
</dbReference>
<evidence type="ECO:0000256" key="12">
    <source>
        <dbReference type="SAM" id="SignalP"/>
    </source>
</evidence>
<name>A0A0G3BC98_9BURK</name>
<evidence type="ECO:0000256" key="8">
    <source>
        <dbReference type="ARBA" id="ARBA00023170"/>
    </source>
</evidence>
<keyword evidence="9 10" id="KW-0998">Cell outer membrane</keyword>
<feature type="chain" id="PRO_5002551475" evidence="12">
    <location>
        <begin position="34"/>
        <end position="659"/>
    </location>
</feature>
<evidence type="ECO:0000256" key="2">
    <source>
        <dbReference type="ARBA" id="ARBA00009810"/>
    </source>
</evidence>
<evidence type="ECO:0000256" key="5">
    <source>
        <dbReference type="ARBA" id="ARBA00022692"/>
    </source>
</evidence>
<gene>
    <name evidence="15" type="ORF">AAW51_0298</name>
</gene>
<comment type="subcellular location">
    <subcellularLocation>
        <location evidence="1 10">Cell outer membrane</location>
        <topology evidence="1 10">Multi-pass membrane protein</topology>
    </subcellularLocation>
</comment>
<evidence type="ECO:0000256" key="4">
    <source>
        <dbReference type="ARBA" id="ARBA00022452"/>
    </source>
</evidence>
<feature type="domain" description="TonB-dependent receptor-like beta-barrel" evidence="13">
    <location>
        <begin position="252"/>
        <end position="626"/>
    </location>
</feature>
<dbReference type="InterPro" id="IPR037066">
    <property type="entry name" value="Plug_dom_sf"/>
</dbReference>
<evidence type="ECO:0000256" key="10">
    <source>
        <dbReference type="PROSITE-ProRule" id="PRU01360"/>
    </source>
</evidence>
<dbReference type="PROSITE" id="PS51257">
    <property type="entry name" value="PROKAR_LIPOPROTEIN"/>
    <property type="match status" value="1"/>
</dbReference>
<evidence type="ECO:0000256" key="11">
    <source>
        <dbReference type="RuleBase" id="RU003357"/>
    </source>
</evidence>
<dbReference type="SUPFAM" id="SSF56935">
    <property type="entry name" value="Porins"/>
    <property type="match status" value="1"/>
</dbReference>
<comment type="similarity">
    <text evidence="2 10 11">Belongs to the TonB-dependent receptor family.</text>
</comment>
<dbReference type="PANTHER" id="PTHR30069">
    <property type="entry name" value="TONB-DEPENDENT OUTER MEMBRANE RECEPTOR"/>
    <property type="match status" value="1"/>
</dbReference>
<feature type="signal peptide" evidence="12">
    <location>
        <begin position="1"/>
        <end position="33"/>
    </location>
</feature>
<reference evidence="15 16" key="1">
    <citation type="submission" date="2015-05" db="EMBL/GenBank/DDBJ databases">
        <authorList>
            <person name="Tang B."/>
            <person name="Yu Y."/>
        </authorList>
    </citation>
    <scope>NUCLEOTIDE SEQUENCE [LARGE SCALE GENOMIC DNA]</scope>
    <source>
        <strain evidence="15 16">DSM 7029</strain>
    </source>
</reference>
<sequence length="659" mass="72080">MRTRFRTGPNPAPLAHAALLACALAAAAPGAAASDDLSLLEQLVTLEVQSVSKYPQSTLDAPARVTVIRREEIAAKGYTTLADVLQAVPGVYTTSDRGATAIGVRGLNRPGDYNVRTLMLIDGYRANDVVFDQVMVEYDQPVLAQWIKRLEFIAGPSSSIYGGNALFGTANLVMLDGADAPGLKVEATSASFGTRRIVGQYGTVLSGGQDVFVGIAAYGSDGETLYLPSYGSPDNPSGRVAGLEDARYAALYSKYKDGPWRVTLAGSRRTKGQATAPYETEFGVDGTEYIDTTVFVDGLWDPGASGSWHPQARVSLSHYRYDGHYAYAEAVKNVDRLEGDWLNAEYRATWRGRPNHTVVLGVEGRKVLHARLRNYDVDPPASYLDHTSRGGSAGVFVQDQYRLAERWTLTSGLRLDTVNGGGAEWSPRAALVYRPAEGQALKLMGGRAFRSGNLNERYYEDGGVTQIPNPGLDREHVNTVELSWEQALDDRTRLAASLYRYQVDGMIEMEQLPEGVSQYRNQRSAHAEGLEVELEHARAGGLQVRGSAGLHDARSHGARLSNSPRWLVKGSLVAPLGPHFEGALEMRAMGLRLTREGKVPGYVVGNATLRYKLSTRHHALLRVTNLGDVRYDDPSTPALLDDRVRQPRRQIELTWQSRF</sequence>
<dbReference type="InterPro" id="IPR000531">
    <property type="entry name" value="Beta-barrel_TonB"/>
</dbReference>
<evidence type="ECO:0000259" key="14">
    <source>
        <dbReference type="Pfam" id="PF07715"/>
    </source>
</evidence>
<evidence type="ECO:0000256" key="7">
    <source>
        <dbReference type="ARBA" id="ARBA00023136"/>
    </source>
</evidence>
<keyword evidence="4 10" id="KW-1134">Transmembrane beta strand</keyword>
<proteinExistence type="inferred from homology"/>
<dbReference type="AlphaFoldDB" id="A0A0G3BC98"/>
<dbReference type="GO" id="GO:0015344">
    <property type="term" value="F:siderophore uptake transmembrane transporter activity"/>
    <property type="evidence" value="ECO:0007669"/>
    <property type="project" value="TreeGrafter"/>
</dbReference>
<evidence type="ECO:0000256" key="1">
    <source>
        <dbReference type="ARBA" id="ARBA00004571"/>
    </source>
</evidence>
<dbReference type="Gene3D" id="2.40.170.20">
    <property type="entry name" value="TonB-dependent receptor, beta-barrel domain"/>
    <property type="match status" value="1"/>
</dbReference>
<dbReference type="Pfam" id="PF00593">
    <property type="entry name" value="TonB_dep_Rec_b-barrel"/>
    <property type="match status" value="1"/>
</dbReference>
<keyword evidence="7 10" id="KW-0472">Membrane</keyword>
<evidence type="ECO:0000256" key="6">
    <source>
        <dbReference type="ARBA" id="ARBA00023077"/>
    </source>
</evidence>
<dbReference type="GO" id="GO:0009279">
    <property type="term" value="C:cell outer membrane"/>
    <property type="evidence" value="ECO:0007669"/>
    <property type="project" value="UniProtKB-SubCell"/>
</dbReference>
<accession>A0A0G3BC98</accession>
<evidence type="ECO:0000256" key="3">
    <source>
        <dbReference type="ARBA" id="ARBA00022448"/>
    </source>
</evidence>
<keyword evidence="3 10" id="KW-0813">Transport</keyword>
<dbReference type="Gene3D" id="2.170.130.10">
    <property type="entry name" value="TonB-dependent receptor, plug domain"/>
    <property type="match status" value="1"/>
</dbReference>
<keyword evidence="12" id="KW-0732">Signal</keyword>
<dbReference type="PANTHER" id="PTHR30069:SF37">
    <property type="entry name" value="FERRIC VIBRIOBACTIN RECEPTOR VIUA"/>
    <property type="match status" value="1"/>
</dbReference>
<dbReference type="Proteomes" id="UP000035352">
    <property type="component" value="Chromosome"/>
</dbReference>
<dbReference type="RefSeq" id="WP_047193208.1">
    <property type="nucleotide sequence ID" value="NZ_CP011371.1"/>
</dbReference>
<dbReference type="InterPro" id="IPR036942">
    <property type="entry name" value="Beta-barrel_TonB_sf"/>
</dbReference>
<protein>
    <submittedName>
        <fullName evidence="15">Iron complex outermembrane recepter protein</fullName>
    </submittedName>
</protein>
<evidence type="ECO:0000256" key="9">
    <source>
        <dbReference type="ARBA" id="ARBA00023237"/>
    </source>
</evidence>
<organism evidence="15 16">
    <name type="scientific">Caldimonas brevitalea</name>
    <dbReference type="NCBI Taxonomy" id="413882"/>
    <lineage>
        <taxon>Bacteria</taxon>
        <taxon>Pseudomonadati</taxon>
        <taxon>Pseudomonadota</taxon>
        <taxon>Betaproteobacteria</taxon>
        <taxon>Burkholderiales</taxon>
        <taxon>Sphaerotilaceae</taxon>
        <taxon>Caldimonas</taxon>
    </lineage>
</organism>
<keyword evidence="5 10" id="KW-0812">Transmembrane</keyword>
<dbReference type="InterPro" id="IPR012910">
    <property type="entry name" value="Plug_dom"/>
</dbReference>
<evidence type="ECO:0000313" key="16">
    <source>
        <dbReference type="Proteomes" id="UP000035352"/>
    </source>
</evidence>
<keyword evidence="16" id="KW-1185">Reference proteome</keyword>
<feature type="domain" description="TonB-dependent receptor plug" evidence="14">
    <location>
        <begin position="59"/>
        <end position="169"/>
    </location>
</feature>
<dbReference type="KEGG" id="pbh:AAW51_0298"/>
<dbReference type="EMBL" id="CP011371">
    <property type="protein sequence ID" value="AKJ26989.1"/>
    <property type="molecule type" value="Genomic_DNA"/>
</dbReference>
<evidence type="ECO:0000313" key="15">
    <source>
        <dbReference type="EMBL" id="AKJ26989.1"/>
    </source>
</evidence>
<keyword evidence="8" id="KW-0675">Receptor</keyword>
<dbReference type="InterPro" id="IPR039426">
    <property type="entry name" value="TonB-dep_rcpt-like"/>
</dbReference>
<evidence type="ECO:0000259" key="13">
    <source>
        <dbReference type="Pfam" id="PF00593"/>
    </source>
</evidence>
<keyword evidence="6 11" id="KW-0798">TonB box</keyword>
<dbReference type="Pfam" id="PF07715">
    <property type="entry name" value="Plug"/>
    <property type="match status" value="1"/>
</dbReference>